<protein>
    <recommendedName>
        <fullName evidence="8">BI1-like protein</fullName>
    </recommendedName>
</protein>
<dbReference type="AlphaFoldDB" id="A0ABD1YKI1"/>
<reference evidence="6 7" key="1">
    <citation type="submission" date="2024-09" db="EMBL/GenBank/DDBJ databases">
        <title>Chromosome-scale assembly of Riccia fluitans.</title>
        <authorList>
            <person name="Paukszto L."/>
            <person name="Sawicki J."/>
            <person name="Karawczyk K."/>
            <person name="Piernik-Szablinska J."/>
            <person name="Szczecinska M."/>
            <person name="Mazdziarz M."/>
        </authorList>
    </citation>
    <scope>NUCLEOTIDE SEQUENCE [LARGE SCALE GENOMIC DNA]</scope>
    <source>
        <strain evidence="6">Rf_01</strain>
        <tissue evidence="6">Aerial parts of the thallus</tissue>
    </source>
</reference>
<sequence length="237" mass="26227">MSYAKYQDLEAGMGGLYPGQQDQMLRWGFMRKVYGILSAQIILTAVVASVIVLSDPLREFFTSNLNLPLAVVIALIPLFLTRPLASYHQSYPLNLLLLGLFTVALSLSVGIICALTPGIIVLEALFLTATVVMGLTVYTFYAAYRGLDFEYLGPSLIVSLTVLLIFGFIQMFFPFGNIGSAIYGGIGALIFSLYIVFDTDNLIKRYDLDEYILASVALYLDIINLFVSILRVLWSNN</sequence>
<dbReference type="PANTHER" id="PTHR23291:SF50">
    <property type="entry name" value="PROTEIN LIFEGUARD 4"/>
    <property type="match status" value="1"/>
</dbReference>
<evidence type="ECO:0000313" key="6">
    <source>
        <dbReference type="EMBL" id="KAL2631293.1"/>
    </source>
</evidence>
<keyword evidence="4 5" id="KW-0472">Membrane</keyword>
<comment type="subcellular location">
    <subcellularLocation>
        <location evidence="1">Membrane</location>
        <topology evidence="1">Multi-pass membrane protein</topology>
    </subcellularLocation>
</comment>
<dbReference type="InterPro" id="IPR006214">
    <property type="entry name" value="Bax_inhibitor_1-related"/>
</dbReference>
<feature type="transmembrane region" description="Helical" evidence="5">
    <location>
        <begin position="156"/>
        <end position="175"/>
    </location>
</feature>
<comment type="similarity">
    <text evidence="5">Belongs to the BI1 family.</text>
</comment>
<evidence type="ECO:0000256" key="4">
    <source>
        <dbReference type="ARBA" id="ARBA00023136"/>
    </source>
</evidence>
<keyword evidence="2 5" id="KW-0812">Transmembrane</keyword>
<feature type="transmembrane region" description="Helical" evidence="5">
    <location>
        <begin position="181"/>
        <end position="199"/>
    </location>
</feature>
<dbReference type="Proteomes" id="UP001605036">
    <property type="component" value="Unassembled WGS sequence"/>
</dbReference>
<feature type="transmembrane region" description="Helical" evidence="5">
    <location>
        <begin position="65"/>
        <end position="81"/>
    </location>
</feature>
<keyword evidence="3 5" id="KW-1133">Transmembrane helix</keyword>
<gene>
    <name evidence="6" type="ORF">R1flu_015979</name>
</gene>
<evidence type="ECO:0000256" key="5">
    <source>
        <dbReference type="RuleBase" id="RU004379"/>
    </source>
</evidence>
<proteinExistence type="inferred from homology"/>
<evidence type="ECO:0000256" key="1">
    <source>
        <dbReference type="ARBA" id="ARBA00004141"/>
    </source>
</evidence>
<dbReference type="PANTHER" id="PTHR23291">
    <property type="entry name" value="BAX INHIBITOR-RELATED"/>
    <property type="match status" value="1"/>
</dbReference>
<keyword evidence="7" id="KW-1185">Reference proteome</keyword>
<accession>A0ABD1YKI1</accession>
<evidence type="ECO:0000313" key="7">
    <source>
        <dbReference type="Proteomes" id="UP001605036"/>
    </source>
</evidence>
<comment type="caution">
    <text evidence="6">The sequence shown here is derived from an EMBL/GenBank/DDBJ whole genome shotgun (WGS) entry which is preliminary data.</text>
</comment>
<dbReference type="EMBL" id="JBHFFA010000004">
    <property type="protein sequence ID" value="KAL2631293.1"/>
    <property type="molecule type" value="Genomic_DNA"/>
</dbReference>
<feature type="transmembrane region" description="Helical" evidence="5">
    <location>
        <begin position="125"/>
        <end position="144"/>
    </location>
</feature>
<evidence type="ECO:0000256" key="2">
    <source>
        <dbReference type="ARBA" id="ARBA00022692"/>
    </source>
</evidence>
<evidence type="ECO:0000256" key="3">
    <source>
        <dbReference type="ARBA" id="ARBA00022989"/>
    </source>
</evidence>
<organism evidence="6 7">
    <name type="scientific">Riccia fluitans</name>
    <dbReference type="NCBI Taxonomy" id="41844"/>
    <lineage>
        <taxon>Eukaryota</taxon>
        <taxon>Viridiplantae</taxon>
        <taxon>Streptophyta</taxon>
        <taxon>Embryophyta</taxon>
        <taxon>Marchantiophyta</taxon>
        <taxon>Marchantiopsida</taxon>
        <taxon>Marchantiidae</taxon>
        <taxon>Marchantiales</taxon>
        <taxon>Ricciaceae</taxon>
        <taxon>Riccia</taxon>
    </lineage>
</organism>
<dbReference type="Pfam" id="PF01027">
    <property type="entry name" value="Bax1-I"/>
    <property type="match status" value="1"/>
</dbReference>
<dbReference type="GO" id="GO:0016020">
    <property type="term" value="C:membrane"/>
    <property type="evidence" value="ECO:0007669"/>
    <property type="project" value="UniProtKB-SubCell"/>
</dbReference>
<name>A0ABD1YKI1_9MARC</name>
<feature type="transmembrane region" description="Helical" evidence="5">
    <location>
        <begin position="211"/>
        <end position="234"/>
    </location>
</feature>
<feature type="transmembrane region" description="Helical" evidence="5">
    <location>
        <begin position="93"/>
        <end position="119"/>
    </location>
</feature>
<feature type="transmembrane region" description="Helical" evidence="5">
    <location>
        <begin position="33"/>
        <end position="53"/>
    </location>
</feature>
<evidence type="ECO:0008006" key="8">
    <source>
        <dbReference type="Google" id="ProtNLM"/>
    </source>
</evidence>